<feature type="non-terminal residue" evidence="1">
    <location>
        <position position="1"/>
    </location>
</feature>
<name>A0A0H2RMY8_9AGAM</name>
<organism evidence="1 2">
    <name type="scientific">Schizopora paradoxa</name>
    <dbReference type="NCBI Taxonomy" id="27342"/>
    <lineage>
        <taxon>Eukaryota</taxon>
        <taxon>Fungi</taxon>
        <taxon>Dikarya</taxon>
        <taxon>Basidiomycota</taxon>
        <taxon>Agaricomycotina</taxon>
        <taxon>Agaricomycetes</taxon>
        <taxon>Hymenochaetales</taxon>
        <taxon>Schizoporaceae</taxon>
        <taxon>Schizopora</taxon>
    </lineage>
</organism>
<dbReference type="Proteomes" id="UP000053477">
    <property type="component" value="Unassembled WGS sequence"/>
</dbReference>
<dbReference type="OrthoDB" id="3247971at2759"/>
<evidence type="ECO:0000313" key="2">
    <source>
        <dbReference type="Proteomes" id="UP000053477"/>
    </source>
</evidence>
<evidence type="ECO:0000313" key="1">
    <source>
        <dbReference type="EMBL" id="KLO06206.1"/>
    </source>
</evidence>
<feature type="non-terminal residue" evidence="1">
    <location>
        <position position="61"/>
    </location>
</feature>
<accession>A0A0H2RMY8</accession>
<gene>
    <name evidence="1" type="ORF">SCHPADRAFT_799838</name>
</gene>
<dbReference type="STRING" id="27342.A0A0H2RMY8"/>
<reference evidence="1 2" key="1">
    <citation type="submission" date="2015-04" db="EMBL/GenBank/DDBJ databases">
        <title>Complete genome sequence of Schizopora paradoxa KUC8140, a cosmopolitan wood degrader in East Asia.</title>
        <authorList>
            <consortium name="DOE Joint Genome Institute"/>
            <person name="Min B."/>
            <person name="Park H."/>
            <person name="Jang Y."/>
            <person name="Kim J.-J."/>
            <person name="Kim K.H."/>
            <person name="Pangilinan J."/>
            <person name="Lipzen A."/>
            <person name="Riley R."/>
            <person name="Grigoriev I.V."/>
            <person name="Spatafora J.W."/>
            <person name="Choi I.-G."/>
        </authorList>
    </citation>
    <scope>NUCLEOTIDE SEQUENCE [LARGE SCALE GENOMIC DNA]</scope>
    <source>
        <strain evidence="1 2">KUC8140</strain>
    </source>
</reference>
<dbReference type="EMBL" id="KQ086226">
    <property type="protein sequence ID" value="KLO06206.1"/>
    <property type="molecule type" value="Genomic_DNA"/>
</dbReference>
<proteinExistence type="predicted"/>
<dbReference type="AlphaFoldDB" id="A0A0H2RMY8"/>
<sequence>LEDKDLLDIFQMLYTKVEVPSARTISRNVIEVFEMLKSNLISKLKVYPGKFHIGLEGWTSP</sequence>
<keyword evidence="2" id="KW-1185">Reference proteome</keyword>
<protein>
    <submittedName>
        <fullName evidence="1">Uncharacterized protein</fullName>
    </submittedName>
</protein>
<dbReference type="InParanoid" id="A0A0H2RMY8"/>